<keyword evidence="13" id="KW-1185">Reference proteome</keyword>
<evidence type="ECO:0000256" key="2">
    <source>
        <dbReference type="ARBA" id="ARBA00012293"/>
    </source>
</evidence>
<dbReference type="RefSeq" id="WP_320502698.1">
    <property type="nucleotide sequence ID" value="NZ_JAXCLX010000004.1"/>
</dbReference>
<comment type="catalytic activity">
    <reaction evidence="9">
        <text>L-arginine + 2-oxoglutarate + O2 = guanidine + L-glutamate 5-semialdehyde + succinate + CO2</text>
        <dbReference type="Rhea" id="RHEA:31535"/>
        <dbReference type="ChEBI" id="CHEBI:15379"/>
        <dbReference type="ChEBI" id="CHEBI:16526"/>
        <dbReference type="ChEBI" id="CHEBI:16810"/>
        <dbReference type="ChEBI" id="CHEBI:30031"/>
        <dbReference type="ChEBI" id="CHEBI:30087"/>
        <dbReference type="ChEBI" id="CHEBI:32682"/>
        <dbReference type="ChEBI" id="CHEBI:58066"/>
        <dbReference type="EC" id="1.14.20.7"/>
    </reaction>
</comment>
<evidence type="ECO:0000256" key="6">
    <source>
        <dbReference type="ARBA" id="ARBA00031011"/>
    </source>
</evidence>
<evidence type="ECO:0000256" key="8">
    <source>
        <dbReference type="ARBA" id="ARBA00047725"/>
    </source>
</evidence>
<keyword evidence="10" id="KW-0408">Iron</keyword>
<evidence type="ECO:0000256" key="4">
    <source>
        <dbReference type="ARBA" id="ARBA00019045"/>
    </source>
</evidence>
<dbReference type="EC" id="1.13.12.19" evidence="3"/>
<keyword evidence="5" id="KW-0266">Ethylene biosynthesis</keyword>
<organism evidence="12 13">
    <name type="scientific">Dongia rigui</name>
    <dbReference type="NCBI Taxonomy" id="940149"/>
    <lineage>
        <taxon>Bacteria</taxon>
        <taxon>Pseudomonadati</taxon>
        <taxon>Pseudomonadota</taxon>
        <taxon>Alphaproteobacteria</taxon>
        <taxon>Rhodospirillales</taxon>
        <taxon>Dongiaceae</taxon>
        <taxon>Dongia</taxon>
    </lineage>
</organism>
<evidence type="ECO:0000313" key="12">
    <source>
        <dbReference type="EMBL" id="MDY0874228.1"/>
    </source>
</evidence>
<evidence type="ECO:0000256" key="7">
    <source>
        <dbReference type="ARBA" id="ARBA00031282"/>
    </source>
</evidence>
<evidence type="ECO:0000259" key="11">
    <source>
        <dbReference type="PROSITE" id="PS51471"/>
    </source>
</evidence>
<dbReference type="Gene3D" id="2.60.120.330">
    <property type="entry name" value="B-lactam Antibiotic, Isopenicillin N Synthase, Chain"/>
    <property type="match status" value="1"/>
</dbReference>
<dbReference type="PROSITE" id="PS51471">
    <property type="entry name" value="FE2OG_OXY"/>
    <property type="match status" value="1"/>
</dbReference>
<dbReference type="EMBL" id="JAXCLX010000004">
    <property type="protein sequence ID" value="MDY0874228.1"/>
    <property type="molecule type" value="Genomic_DNA"/>
</dbReference>
<evidence type="ECO:0000256" key="1">
    <source>
        <dbReference type="ARBA" id="ARBA00004767"/>
    </source>
</evidence>
<dbReference type="PRINTS" id="PR00682">
    <property type="entry name" value="IPNSYNTHASE"/>
</dbReference>
<dbReference type="InterPro" id="IPR044861">
    <property type="entry name" value="IPNS-like_FE2OG_OXY"/>
</dbReference>
<proteinExistence type="inferred from homology"/>
<evidence type="ECO:0000256" key="10">
    <source>
        <dbReference type="RuleBase" id="RU003682"/>
    </source>
</evidence>
<comment type="caution">
    <text evidence="12">The sequence shown here is derived from an EMBL/GenBank/DDBJ whole genome shotgun (WGS) entry which is preliminary data.</text>
</comment>
<dbReference type="InterPro" id="IPR050231">
    <property type="entry name" value="Iron_ascorbate_oxido_reductase"/>
</dbReference>
<dbReference type="InterPro" id="IPR005123">
    <property type="entry name" value="Oxoglu/Fe-dep_dioxygenase_dom"/>
</dbReference>
<keyword evidence="10" id="KW-0560">Oxidoreductase</keyword>
<protein>
    <recommendedName>
        <fullName evidence="4">2-oxoglutarate-dependent ethylene/succinate-forming enzyme</fullName>
        <ecNumber evidence="3">1.13.12.19</ecNumber>
        <ecNumber evidence="2">1.14.20.7</ecNumber>
    </recommendedName>
    <alternativeName>
        <fullName evidence="6">2-oxoglutarate dioxygenase (ethylene-forming)</fullName>
    </alternativeName>
    <alternativeName>
        <fullName evidence="7">2-oxoglutarate/L-arginine monooxygenase/decarboxylase (succinate-forming)</fullName>
    </alternativeName>
</protein>
<dbReference type="PANTHER" id="PTHR47990">
    <property type="entry name" value="2-OXOGLUTARATE (2OG) AND FE(II)-DEPENDENT OXYGENASE SUPERFAMILY PROTEIN-RELATED"/>
    <property type="match status" value="1"/>
</dbReference>
<evidence type="ECO:0000256" key="9">
    <source>
        <dbReference type="ARBA" id="ARBA00049359"/>
    </source>
</evidence>
<comment type="pathway">
    <text evidence="1">Alkene biosynthesis; ethylene biosynthesis via 2-oxoglutarate.</text>
</comment>
<dbReference type="EC" id="1.14.20.7" evidence="2"/>
<name>A0ABU5E3W2_9PROT</name>
<evidence type="ECO:0000313" key="13">
    <source>
        <dbReference type="Proteomes" id="UP001271769"/>
    </source>
</evidence>
<sequence length="298" mass="33244">MILDHLPPPVPVERLLRLFDLPPEVTHRLWRQKFAPGNSNVYRGWFPLQDGRPTYKEGLDSGPDIAHGATRVRHGDPLTEATPLPPEAILPGWQADMACYYRAMEVLGLNLLRSIARALGLPEETFTPAFDQGISTLRLLHYPVRPAHSFIGVEADKIWTTHQGRAVDLVAAPHVDSGFITLLRQHGVSGLQALGRDGAWHDVPPRPDSLVVNFGKLLERWTGGRIKATKHRVIGAGSGEGRARHSIAFFFEPAVDALIAPINQLEGEFDPFLYGDLVWDAMMKFVEFEGLDHLRQRT</sequence>
<comment type="similarity">
    <text evidence="10">Belongs to the iron/ascorbate-dependent oxidoreductase family.</text>
</comment>
<dbReference type="SUPFAM" id="SSF51197">
    <property type="entry name" value="Clavaminate synthase-like"/>
    <property type="match status" value="1"/>
</dbReference>
<reference evidence="12 13" key="1">
    <citation type="journal article" date="2013" name="Antonie Van Leeuwenhoek">
        <title>Dongia rigui sp. nov., isolated from freshwater of a large wetland in Korea.</title>
        <authorList>
            <person name="Baik K.S."/>
            <person name="Hwang Y.M."/>
            <person name="Choi J.S."/>
            <person name="Kwon J."/>
            <person name="Seong C.N."/>
        </authorList>
    </citation>
    <scope>NUCLEOTIDE SEQUENCE [LARGE SCALE GENOMIC DNA]</scope>
    <source>
        <strain evidence="12 13">04SU4-P</strain>
    </source>
</reference>
<gene>
    <name evidence="12" type="ORF">SMD31_19975</name>
</gene>
<dbReference type="InterPro" id="IPR027443">
    <property type="entry name" value="IPNS-like_sf"/>
</dbReference>
<keyword evidence="10" id="KW-0479">Metal-binding</keyword>
<feature type="domain" description="Fe2OG dioxygenase" evidence="11">
    <location>
        <begin position="133"/>
        <end position="253"/>
    </location>
</feature>
<evidence type="ECO:0000256" key="3">
    <source>
        <dbReference type="ARBA" id="ARBA00012531"/>
    </source>
</evidence>
<comment type="catalytic activity">
    <reaction evidence="8">
        <text>2-oxoglutarate + O2 + 2 H(+) = ethene + 3 CO2 + H2O</text>
        <dbReference type="Rhea" id="RHEA:31523"/>
        <dbReference type="ChEBI" id="CHEBI:15377"/>
        <dbReference type="ChEBI" id="CHEBI:15378"/>
        <dbReference type="ChEBI" id="CHEBI:15379"/>
        <dbReference type="ChEBI" id="CHEBI:16526"/>
        <dbReference type="ChEBI" id="CHEBI:16810"/>
        <dbReference type="ChEBI" id="CHEBI:18153"/>
        <dbReference type="EC" id="1.13.12.19"/>
    </reaction>
</comment>
<evidence type="ECO:0000256" key="5">
    <source>
        <dbReference type="ARBA" id="ARBA00022666"/>
    </source>
</evidence>
<accession>A0ABU5E3W2</accession>
<dbReference type="Pfam" id="PF03171">
    <property type="entry name" value="2OG-FeII_Oxy"/>
    <property type="match status" value="1"/>
</dbReference>
<dbReference type="Proteomes" id="UP001271769">
    <property type="component" value="Unassembled WGS sequence"/>
</dbReference>